<evidence type="ECO:0000259" key="3">
    <source>
        <dbReference type="PROSITE" id="PS50801"/>
    </source>
</evidence>
<dbReference type="Pfam" id="PF01740">
    <property type="entry name" value="STAS"/>
    <property type="match status" value="1"/>
</dbReference>
<dbReference type="SUPFAM" id="SSF52091">
    <property type="entry name" value="SpoIIaa-like"/>
    <property type="match status" value="1"/>
</dbReference>
<sequence>MQTDKLTFRTENRDGATVVHIAGELDLEVASQMRTAMEPLMQQSDRRLVLNLRDLKYIDSTGIGILIGVLKARHARSAPFAVEEVPDSVRKLFDMTGISPFLSAAEQSGETTNPTNNQ</sequence>
<proteinExistence type="inferred from homology"/>
<evidence type="ECO:0000256" key="1">
    <source>
        <dbReference type="ARBA" id="ARBA00009013"/>
    </source>
</evidence>
<dbReference type="Proteomes" id="UP000564644">
    <property type="component" value="Unassembled WGS sequence"/>
</dbReference>
<evidence type="ECO:0000313" key="4">
    <source>
        <dbReference type="EMBL" id="MBB6731972.1"/>
    </source>
</evidence>
<dbReference type="CDD" id="cd07043">
    <property type="entry name" value="STAS_anti-anti-sigma_factors"/>
    <property type="match status" value="1"/>
</dbReference>
<evidence type="ECO:0000256" key="2">
    <source>
        <dbReference type="RuleBase" id="RU003749"/>
    </source>
</evidence>
<accession>A0A7X0SL30</accession>
<evidence type="ECO:0000313" key="5">
    <source>
        <dbReference type="Proteomes" id="UP000564644"/>
    </source>
</evidence>
<dbReference type="InterPro" id="IPR036513">
    <property type="entry name" value="STAS_dom_sf"/>
</dbReference>
<dbReference type="EMBL" id="JACJVO010000016">
    <property type="protein sequence ID" value="MBB6731972.1"/>
    <property type="molecule type" value="Genomic_DNA"/>
</dbReference>
<dbReference type="PANTHER" id="PTHR33495:SF2">
    <property type="entry name" value="ANTI-SIGMA FACTOR ANTAGONIST TM_1081-RELATED"/>
    <property type="match status" value="1"/>
</dbReference>
<protein>
    <recommendedName>
        <fullName evidence="2">Anti-sigma factor antagonist</fullName>
    </recommendedName>
</protein>
<dbReference type="PROSITE" id="PS50801">
    <property type="entry name" value="STAS"/>
    <property type="match status" value="1"/>
</dbReference>
<comment type="similarity">
    <text evidence="1 2">Belongs to the anti-sigma-factor antagonist family.</text>
</comment>
<feature type="domain" description="STAS" evidence="3">
    <location>
        <begin position="6"/>
        <end position="98"/>
    </location>
</feature>
<reference evidence="4 5" key="1">
    <citation type="submission" date="2020-08" db="EMBL/GenBank/DDBJ databases">
        <title>Cohnella phylogeny.</title>
        <authorList>
            <person name="Dunlap C."/>
        </authorList>
    </citation>
    <scope>NUCLEOTIDE SEQUENCE [LARGE SCALE GENOMIC DNA]</scope>
    <source>
        <strain evidence="4 5">CBP 2801</strain>
    </source>
</reference>
<organism evidence="4 5">
    <name type="scientific">Cohnella zeiphila</name>
    <dbReference type="NCBI Taxonomy" id="2761120"/>
    <lineage>
        <taxon>Bacteria</taxon>
        <taxon>Bacillati</taxon>
        <taxon>Bacillota</taxon>
        <taxon>Bacilli</taxon>
        <taxon>Bacillales</taxon>
        <taxon>Paenibacillaceae</taxon>
        <taxon>Cohnella</taxon>
    </lineage>
</organism>
<dbReference type="Gene3D" id="3.30.750.24">
    <property type="entry name" value="STAS domain"/>
    <property type="match status" value="1"/>
</dbReference>
<dbReference type="PANTHER" id="PTHR33495">
    <property type="entry name" value="ANTI-SIGMA FACTOR ANTAGONIST TM_1081-RELATED-RELATED"/>
    <property type="match status" value="1"/>
</dbReference>
<dbReference type="NCBIfam" id="TIGR00377">
    <property type="entry name" value="ant_ant_sig"/>
    <property type="match status" value="1"/>
</dbReference>
<dbReference type="InterPro" id="IPR003658">
    <property type="entry name" value="Anti-sigma_ant"/>
</dbReference>
<keyword evidence="5" id="KW-1185">Reference proteome</keyword>
<dbReference type="InterPro" id="IPR002645">
    <property type="entry name" value="STAS_dom"/>
</dbReference>
<dbReference type="GO" id="GO:0043856">
    <property type="term" value="F:anti-sigma factor antagonist activity"/>
    <property type="evidence" value="ECO:0007669"/>
    <property type="project" value="InterPro"/>
</dbReference>
<dbReference type="RefSeq" id="WP_185129641.1">
    <property type="nucleotide sequence ID" value="NZ_JACJVO010000016.1"/>
</dbReference>
<comment type="caution">
    <text evidence="4">The sequence shown here is derived from an EMBL/GenBank/DDBJ whole genome shotgun (WGS) entry which is preliminary data.</text>
</comment>
<name>A0A7X0SL30_9BACL</name>
<gene>
    <name evidence="4" type="ORF">H7C18_13710</name>
</gene>
<dbReference type="AlphaFoldDB" id="A0A7X0SL30"/>